<name>A0A7J5B001_9MICO</name>
<organism evidence="2 3">
    <name type="scientific">Pseudoclavibacter terrae</name>
    <dbReference type="NCBI Taxonomy" id="1530195"/>
    <lineage>
        <taxon>Bacteria</taxon>
        <taxon>Bacillati</taxon>
        <taxon>Actinomycetota</taxon>
        <taxon>Actinomycetes</taxon>
        <taxon>Micrococcales</taxon>
        <taxon>Microbacteriaceae</taxon>
        <taxon>Pseudoclavibacter</taxon>
    </lineage>
</organism>
<evidence type="ECO:0000313" key="2">
    <source>
        <dbReference type="EMBL" id="KAB1637159.1"/>
    </source>
</evidence>
<keyword evidence="1" id="KW-0812">Transmembrane</keyword>
<dbReference type="RefSeq" id="WP_151424190.1">
    <property type="nucleotide sequence ID" value="NZ_CANKVH010000003.1"/>
</dbReference>
<dbReference type="AlphaFoldDB" id="A0A7J5B001"/>
<evidence type="ECO:0000313" key="3">
    <source>
        <dbReference type="Proteomes" id="UP000490386"/>
    </source>
</evidence>
<comment type="caution">
    <text evidence="2">The sequence shown here is derived from an EMBL/GenBank/DDBJ whole genome shotgun (WGS) entry which is preliminary data.</text>
</comment>
<keyword evidence="1" id="KW-1133">Transmembrane helix</keyword>
<feature type="transmembrane region" description="Helical" evidence="1">
    <location>
        <begin position="12"/>
        <end position="31"/>
    </location>
</feature>
<dbReference type="Proteomes" id="UP000490386">
    <property type="component" value="Unassembled WGS sequence"/>
</dbReference>
<reference evidence="2 3" key="1">
    <citation type="submission" date="2019-09" db="EMBL/GenBank/DDBJ databases">
        <title>Phylogeny of genus Pseudoclavibacter and closely related genus.</title>
        <authorList>
            <person name="Li Y."/>
        </authorList>
    </citation>
    <scope>NUCLEOTIDE SEQUENCE [LARGE SCALE GENOMIC DNA]</scope>
    <source>
        <strain evidence="2 3">THG-MD12</strain>
    </source>
</reference>
<sequence length="157" mass="17412">MTVLELTGVVTLIQFAVLWACAAGCAAWQLAKRARHWIRYHVPSNRATTAARDLDTGPWNQTDKEVLMKANQRPAAAGSTSETALAGIIDIRESFVEAPLRGEIRELLWQIEYPASGDDLLREAVRRHLSPPAIDVLRNARGRSFDGCHAVCRCLHI</sequence>
<proteinExistence type="predicted"/>
<keyword evidence="3" id="KW-1185">Reference proteome</keyword>
<keyword evidence="1" id="KW-0472">Membrane</keyword>
<protein>
    <submittedName>
        <fullName evidence="2">Uncharacterized protein</fullName>
    </submittedName>
</protein>
<accession>A0A7J5B001</accession>
<gene>
    <name evidence="2" type="ORF">F8O03_12800</name>
</gene>
<dbReference type="EMBL" id="WBJX01000004">
    <property type="protein sequence ID" value="KAB1637159.1"/>
    <property type="molecule type" value="Genomic_DNA"/>
</dbReference>
<dbReference type="OrthoDB" id="5116616at2"/>
<evidence type="ECO:0000256" key="1">
    <source>
        <dbReference type="SAM" id="Phobius"/>
    </source>
</evidence>